<protein>
    <submittedName>
        <fullName evidence="1">Uncharacterized protein</fullName>
    </submittedName>
</protein>
<reference evidence="2" key="1">
    <citation type="submission" date="2016-06" db="EMBL/GenBank/DDBJ databases">
        <authorList>
            <person name="Petersen J."/>
            <person name="Sayavedra L."/>
        </authorList>
    </citation>
    <scope>NUCLEOTIDE SEQUENCE [LARGE SCALE GENOMIC DNA]</scope>
    <source>
        <strain evidence="2">BazSymA</strain>
    </source>
</reference>
<dbReference type="Proteomes" id="UP000198988">
    <property type="component" value="Unassembled WGS sequence"/>
</dbReference>
<evidence type="ECO:0000313" key="2">
    <source>
        <dbReference type="Proteomes" id="UP000198988"/>
    </source>
</evidence>
<accession>A0A1H6MJE2</accession>
<evidence type="ECO:0000313" key="1">
    <source>
        <dbReference type="EMBL" id="SEH97691.1"/>
    </source>
</evidence>
<name>A0A1H6MJE2_9GAMM</name>
<sequence length="77" mass="8994">MLVNWEWCVYESNSPHSNRDLYINRDDWQKPIYAKVSNINTRPCYSYIITHEVGRIVAGVFPQRKVRAPQSKVLANG</sequence>
<dbReference type="AlphaFoldDB" id="A0A1H6MJE2"/>
<proteinExistence type="predicted"/>
<gene>
    <name evidence="1" type="ORF">BAZSYMA_ACONTIG15717_5</name>
</gene>
<organism evidence="1 2">
    <name type="scientific">Bathymodiolus azoricus thioautotrophic gill symbiont</name>
    <dbReference type="NCBI Taxonomy" id="235205"/>
    <lineage>
        <taxon>Bacteria</taxon>
        <taxon>Pseudomonadati</taxon>
        <taxon>Pseudomonadota</taxon>
        <taxon>Gammaproteobacteria</taxon>
        <taxon>sulfur-oxidizing symbionts</taxon>
    </lineage>
</organism>
<dbReference type="EMBL" id="CDSC02000387">
    <property type="protein sequence ID" value="SEH97691.1"/>
    <property type="molecule type" value="Genomic_DNA"/>
</dbReference>